<evidence type="ECO:0000313" key="6">
    <source>
        <dbReference type="EMBL" id="NYE09706.1"/>
    </source>
</evidence>
<comment type="caution">
    <text evidence="6">The sequence shown here is derived from an EMBL/GenBank/DDBJ whole genome shotgun (WGS) entry which is preliminary data.</text>
</comment>
<evidence type="ECO:0000256" key="3">
    <source>
        <dbReference type="ARBA" id="ARBA00023125"/>
    </source>
</evidence>
<dbReference type="FunFam" id="1.10.10.10:FF:000001">
    <property type="entry name" value="LysR family transcriptional regulator"/>
    <property type="match status" value="1"/>
</dbReference>
<dbReference type="PRINTS" id="PR00039">
    <property type="entry name" value="HTHLYSR"/>
</dbReference>
<organism evidence="6 7">
    <name type="scientific">Actinomadura citrea</name>
    <dbReference type="NCBI Taxonomy" id="46158"/>
    <lineage>
        <taxon>Bacteria</taxon>
        <taxon>Bacillati</taxon>
        <taxon>Actinomycetota</taxon>
        <taxon>Actinomycetes</taxon>
        <taxon>Streptosporangiales</taxon>
        <taxon>Thermomonosporaceae</taxon>
        <taxon>Actinomadura</taxon>
    </lineage>
</organism>
<dbReference type="InterPro" id="IPR036390">
    <property type="entry name" value="WH_DNA-bd_sf"/>
</dbReference>
<dbReference type="InterPro" id="IPR000847">
    <property type="entry name" value="LysR_HTH_N"/>
</dbReference>
<evidence type="ECO:0000313" key="7">
    <source>
        <dbReference type="Proteomes" id="UP000591272"/>
    </source>
</evidence>
<dbReference type="Proteomes" id="UP000591272">
    <property type="component" value="Unassembled WGS sequence"/>
</dbReference>
<dbReference type="PANTHER" id="PTHR30346:SF0">
    <property type="entry name" value="HCA OPERON TRANSCRIPTIONAL ACTIVATOR HCAR"/>
    <property type="match status" value="1"/>
</dbReference>
<dbReference type="GO" id="GO:0003677">
    <property type="term" value="F:DNA binding"/>
    <property type="evidence" value="ECO:0007669"/>
    <property type="project" value="UniProtKB-KW"/>
</dbReference>
<dbReference type="InterPro" id="IPR005119">
    <property type="entry name" value="LysR_subst-bd"/>
</dbReference>
<name>A0A7Y9G4R2_9ACTN</name>
<dbReference type="Pfam" id="PF00126">
    <property type="entry name" value="HTH_1"/>
    <property type="match status" value="1"/>
</dbReference>
<dbReference type="EMBL" id="JACCBT010000001">
    <property type="protein sequence ID" value="NYE09706.1"/>
    <property type="molecule type" value="Genomic_DNA"/>
</dbReference>
<gene>
    <name evidence="6" type="ORF">BJ999_000002</name>
</gene>
<dbReference type="Gene3D" id="3.40.190.10">
    <property type="entry name" value="Periplasmic binding protein-like II"/>
    <property type="match status" value="2"/>
</dbReference>
<evidence type="ECO:0000256" key="4">
    <source>
        <dbReference type="ARBA" id="ARBA00023163"/>
    </source>
</evidence>
<protein>
    <submittedName>
        <fullName evidence="6">LysR family hca operon transcriptional activator</fullName>
    </submittedName>
</protein>
<evidence type="ECO:0000256" key="1">
    <source>
        <dbReference type="ARBA" id="ARBA00009437"/>
    </source>
</evidence>
<comment type="similarity">
    <text evidence="1">Belongs to the LysR transcriptional regulatory family.</text>
</comment>
<dbReference type="SUPFAM" id="SSF53850">
    <property type="entry name" value="Periplasmic binding protein-like II"/>
    <property type="match status" value="1"/>
</dbReference>
<dbReference type="AlphaFoldDB" id="A0A7Y9G4R2"/>
<dbReference type="InterPro" id="IPR036388">
    <property type="entry name" value="WH-like_DNA-bd_sf"/>
</dbReference>
<reference evidence="6 7" key="1">
    <citation type="submission" date="2020-07" db="EMBL/GenBank/DDBJ databases">
        <title>Sequencing the genomes of 1000 actinobacteria strains.</title>
        <authorList>
            <person name="Klenk H.-P."/>
        </authorList>
    </citation>
    <scope>NUCLEOTIDE SEQUENCE [LARGE SCALE GENOMIC DNA]</scope>
    <source>
        <strain evidence="6 7">DSM 43461</strain>
    </source>
</reference>
<dbReference type="RefSeq" id="WP_179831330.1">
    <property type="nucleotide sequence ID" value="NZ_BMRD01000003.1"/>
</dbReference>
<dbReference type="SUPFAM" id="SSF46785">
    <property type="entry name" value="Winged helix' DNA-binding domain"/>
    <property type="match status" value="1"/>
</dbReference>
<keyword evidence="2" id="KW-0805">Transcription regulation</keyword>
<keyword evidence="7" id="KW-1185">Reference proteome</keyword>
<evidence type="ECO:0000256" key="2">
    <source>
        <dbReference type="ARBA" id="ARBA00023015"/>
    </source>
</evidence>
<keyword evidence="3" id="KW-0238">DNA-binding</keyword>
<sequence length="301" mass="32648">MELRHFRYFLEVVEQGSFTRAAQALHISQPTLSQQIRVLEREVGATLLVREPGGVSPTPAGVVFHEHVAAILAATADAVSAARLRAGGPRTLRIGIAGPLPGDIQMPVISAFKEAFPDVRTAWRALELNELDRPLLDGDVDVALIRLPLDPERLDWEVLVDDEPRAVLVPIGHPLGEAETITLDDVIDASFVAIADSVPLAAQRWWTFYDERNREDARFVGEPVDTVAAAALSIRLNRVPCPGPFALRDTLALSGITTLPMTGLSPTVTVAARRRSDEGLPEVFCELAARTVRELRAAGAV</sequence>
<dbReference type="PANTHER" id="PTHR30346">
    <property type="entry name" value="TRANSCRIPTIONAL DUAL REGULATOR HCAR-RELATED"/>
    <property type="match status" value="1"/>
</dbReference>
<accession>A0A7Y9G4R2</accession>
<dbReference type="PROSITE" id="PS50931">
    <property type="entry name" value="HTH_LYSR"/>
    <property type="match status" value="1"/>
</dbReference>
<proteinExistence type="inferred from homology"/>
<feature type="domain" description="HTH lysR-type" evidence="5">
    <location>
        <begin position="1"/>
        <end position="58"/>
    </location>
</feature>
<keyword evidence="4" id="KW-0804">Transcription</keyword>
<dbReference type="GO" id="GO:0032993">
    <property type="term" value="C:protein-DNA complex"/>
    <property type="evidence" value="ECO:0007669"/>
    <property type="project" value="TreeGrafter"/>
</dbReference>
<dbReference type="GO" id="GO:0003700">
    <property type="term" value="F:DNA-binding transcription factor activity"/>
    <property type="evidence" value="ECO:0007669"/>
    <property type="project" value="InterPro"/>
</dbReference>
<dbReference type="Gene3D" id="1.10.10.10">
    <property type="entry name" value="Winged helix-like DNA-binding domain superfamily/Winged helix DNA-binding domain"/>
    <property type="match status" value="1"/>
</dbReference>
<dbReference type="Pfam" id="PF03466">
    <property type="entry name" value="LysR_substrate"/>
    <property type="match status" value="1"/>
</dbReference>
<evidence type="ECO:0000259" key="5">
    <source>
        <dbReference type="PROSITE" id="PS50931"/>
    </source>
</evidence>